<accession>A0A9P8M4T2</accession>
<organism evidence="1 2">
    <name type="scientific">Metarhizium humberi</name>
    <dbReference type="NCBI Taxonomy" id="2596975"/>
    <lineage>
        <taxon>Eukaryota</taxon>
        <taxon>Fungi</taxon>
        <taxon>Dikarya</taxon>
        <taxon>Ascomycota</taxon>
        <taxon>Pezizomycotina</taxon>
        <taxon>Sordariomycetes</taxon>
        <taxon>Hypocreomycetidae</taxon>
        <taxon>Hypocreales</taxon>
        <taxon>Clavicipitaceae</taxon>
        <taxon>Metarhizium</taxon>
    </lineage>
</organism>
<protein>
    <submittedName>
        <fullName evidence="1">Uncharacterized protein</fullName>
    </submittedName>
</protein>
<proteinExistence type="predicted"/>
<evidence type="ECO:0000313" key="2">
    <source>
        <dbReference type="Proteomes" id="UP000764110"/>
    </source>
</evidence>
<gene>
    <name evidence="1" type="ORF">MHUMG1_08276</name>
</gene>
<keyword evidence="2" id="KW-1185">Reference proteome</keyword>
<sequence length="103" mass="11371">MFLFSTPVITILPIPILLYPRLEHDSMSIMDADNGTFSPFNMYSSDATEKTDAINLVVSQAPAGAVRATVVNGWHTSRNDKRNHCTVDYYDAAGAKISRNHVV</sequence>
<evidence type="ECO:0000313" key="1">
    <source>
        <dbReference type="EMBL" id="KAH0593953.1"/>
    </source>
</evidence>
<name>A0A9P8M4T2_9HYPO</name>
<dbReference type="EMBL" id="JACEFI010000018">
    <property type="protein sequence ID" value="KAH0593953.1"/>
    <property type="molecule type" value="Genomic_DNA"/>
</dbReference>
<dbReference type="Proteomes" id="UP000764110">
    <property type="component" value="Unassembled WGS sequence"/>
</dbReference>
<comment type="caution">
    <text evidence="1">The sequence shown here is derived from an EMBL/GenBank/DDBJ whole genome shotgun (WGS) entry which is preliminary data.</text>
</comment>
<reference evidence="1 2" key="1">
    <citation type="submission" date="2020-07" db="EMBL/GenBank/DDBJ databases">
        <title>Metarhizium humberi genome.</title>
        <authorList>
            <person name="Lysoe E."/>
        </authorList>
    </citation>
    <scope>NUCLEOTIDE SEQUENCE [LARGE SCALE GENOMIC DNA]</scope>
    <source>
        <strain evidence="1 2">ESALQ1638</strain>
    </source>
</reference>
<dbReference type="AlphaFoldDB" id="A0A9P8M4T2"/>